<dbReference type="InterPro" id="IPR013103">
    <property type="entry name" value="RVT_2"/>
</dbReference>
<feature type="compositionally biased region" description="Low complexity" evidence="1">
    <location>
        <begin position="288"/>
        <end position="300"/>
    </location>
</feature>
<sequence length="431" mass="47479">VARIETIRIFIANTANKNMTIYQMDVKTALLNGELHEEVYVNQPKSFVDQDNPTRMYMLRKALYGLKHAPRVWLKKLILVGIKRLHGDIRVTTAAGIQDHALWEVIVNGDLVSSVASASAESPIPPKIAEQKLSRKNELKAKSTFMLVIPDEHLLNVFAASSKDQASNASYDDDVMFSFFSNQSNASQLDNEDLEQIDTDGLKEMDLKWKVVMLTMRVKRRGHLAKKCRVPRNHVNRNRDAPTRNAPVDTSTTNALVVQDGIGGYNWSFQAEKELTKFSLMAYTAQGSSSSSTLDSETSLGQYSKGEPPKLTHPHPKRNSVLAAVSTKSRQVPLNAAKISSHRASSSVSAAKRVNTASRPNVNNALPTTYSSPKAHSPVRRLFNKKSAAKTNNFQKKVNTTKVNNVTTAGPKAVVSAVKGNRINVVKSSAC</sequence>
<accession>A0A699IKF2</accession>
<dbReference type="EMBL" id="BKCJ010303982">
    <property type="protein sequence ID" value="GEZ63920.1"/>
    <property type="molecule type" value="Genomic_DNA"/>
</dbReference>
<feature type="domain" description="Reverse transcriptase Ty1/copia-type" evidence="2">
    <location>
        <begin position="1"/>
        <end position="78"/>
    </location>
</feature>
<dbReference type="Pfam" id="PF07727">
    <property type="entry name" value="RVT_2"/>
    <property type="match status" value="1"/>
</dbReference>
<protein>
    <submittedName>
        <fullName evidence="3">Retrovirus-related Pol polyprotein from transposon TNT 1-94</fullName>
    </submittedName>
</protein>
<dbReference type="AlphaFoldDB" id="A0A699IKF2"/>
<organism evidence="3">
    <name type="scientific">Tanacetum cinerariifolium</name>
    <name type="common">Dalmatian daisy</name>
    <name type="synonym">Chrysanthemum cinerariifolium</name>
    <dbReference type="NCBI Taxonomy" id="118510"/>
    <lineage>
        <taxon>Eukaryota</taxon>
        <taxon>Viridiplantae</taxon>
        <taxon>Streptophyta</taxon>
        <taxon>Embryophyta</taxon>
        <taxon>Tracheophyta</taxon>
        <taxon>Spermatophyta</taxon>
        <taxon>Magnoliopsida</taxon>
        <taxon>eudicotyledons</taxon>
        <taxon>Gunneridae</taxon>
        <taxon>Pentapetalae</taxon>
        <taxon>asterids</taxon>
        <taxon>campanulids</taxon>
        <taxon>Asterales</taxon>
        <taxon>Asteraceae</taxon>
        <taxon>Asteroideae</taxon>
        <taxon>Anthemideae</taxon>
        <taxon>Anthemidinae</taxon>
        <taxon>Tanacetum</taxon>
    </lineage>
</organism>
<gene>
    <name evidence="3" type="ORF">Tci_535893</name>
</gene>
<proteinExistence type="predicted"/>
<evidence type="ECO:0000256" key="1">
    <source>
        <dbReference type="SAM" id="MobiDB-lite"/>
    </source>
</evidence>
<reference evidence="3" key="1">
    <citation type="journal article" date="2019" name="Sci. Rep.">
        <title>Draft genome of Tanacetum cinerariifolium, the natural source of mosquito coil.</title>
        <authorList>
            <person name="Yamashiro T."/>
            <person name="Shiraishi A."/>
            <person name="Satake H."/>
            <person name="Nakayama K."/>
        </authorList>
    </citation>
    <scope>NUCLEOTIDE SEQUENCE</scope>
</reference>
<evidence type="ECO:0000259" key="2">
    <source>
        <dbReference type="Pfam" id="PF07727"/>
    </source>
</evidence>
<feature type="non-terminal residue" evidence="3">
    <location>
        <position position="1"/>
    </location>
</feature>
<feature type="region of interest" description="Disordered" evidence="1">
    <location>
        <begin position="288"/>
        <end position="317"/>
    </location>
</feature>
<comment type="caution">
    <text evidence="3">The sequence shown here is derived from an EMBL/GenBank/DDBJ whole genome shotgun (WGS) entry which is preliminary data.</text>
</comment>
<evidence type="ECO:0000313" key="3">
    <source>
        <dbReference type="EMBL" id="GEZ63920.1"/>
    </source>
</evidence>
<name>A0A699IKF2_TANCI</name>